<protein>
    <submittedName>
        <fullName evidence="1">Uncharacterized protein</fullName>
    </submittedName>
</protein>
<evidence type="ECO:0000313" key="1">
    <source>
        <dbReference type="EMBL" id="KAJ7526479.1"/>
    </source>
</evidence>
<accession>A0ACC2BAN0</accession>
<reference evidence="2" key="1">
    <citation type="journal article" date="2024" name="Proc. Natl. Acad. Sci. U.S.A.">
        <title>Extraordinary preservation of gene collinearity over three hundred million years revealed in homosporous lycophytes.</title>
        <authorList>
            <person name="Li C."/>
            <person name="Wickell D."/>
            <person name="Kuo L.Y."/>
            <person name="Chen X."/>
            <person name="Nie B."/>
            <person name="Liao X."/>
            <person name="Peng D."/>
            <person name="Ji J."/>
            <person name="Jenkins J."/>
            <person name="Williams M."/>
            <person name="Shu S."/>
            <person name="Plott C."/>
            <person name="Barry K."/>
            <person name="Rajasekar S."/>
            <person name="Grimwood J."/>
            <person name="Han X."/>
            <person name="Sun S."/>
            <person name="Hou Z."/>
            <person name="He W."/>
            <person name="Dai G."/>
            <person name="Sun C."/>
            <person name="Schmutz J."/>
            <person name="Leebens-Mack J.H."/>
            <person name="Li F.W."/>
            <person name="Wang L."/>
        </authorList>
    </citation>
    <scope>NUCLEOTIDE SEQUENCE [LARGE SCALE GENOMIC DNA]</scope>
    <source>
        <strain evidence="2">cv. PW_Plant_1</strain>
    </source>
</reference>
<dbReference type="Proteomes" id="UP001162992">
    <property type="component" value="Chromosome 16"/>
</dbReference>
<evidence type="ECO:0000313" key="2">
    <source>
        <dbReference type="Proteomes" id="UP001162992"/>
    </source>
</evidence>
<organism evidence="1 2">
    <name type="scientific">Diphasiastrum complanatum</name>
    <name type="common">Issler's clubmoss</name>
    <name type="synonym">Lycopodium complanatum</name>
    <dbReference type="NCBI Taxonomy" id="34168"/>
    <lineage>
        <taxon>Eukaryota</taxon>
        <taxon>Viridiplantae</taxon>
        <taxon>Streptophyta</taxon>
        <taxon>Embryophyta</taxon>
        <taxon>Tracheophyta</taxon>
        <taxon>Lycopodiopsida</taxon>
        <taxon>Lycopodiales</taxon>
        <taxon>Lycopodiaceae</taxon>
        <taxon>Lycopodioideae</taxon>
        <taxon>Diphasiastrum</taxon>
    </lineage>
</organism>
<dbReference type="EMBL" id="CM055107">
    <property type="protein sequence ID" value="KAJ7526479.1"/>
    <property type="molecule type" value="Genomic_DNA"/>
</dbReference>
<gene>
    <name evidence="1" type="ORF">O6H91_16G008200</name>
</gene>
<sequence length="127" mass="14190">MPPTCPRYLIVALLDLCSTMLALRSTRYLCLLSDATYCGPVCGLTLPATCGHLWAVYMWPLCLLPVDCQLGPILPICGFSSLSTEEKEAHRPVNCLLLVPWLFIWSKIRPVVISDRYPLPKIRSTVV</sequence>
<proteinExistence type="predicted"/>
<name>A0ACC2BAN0_DIPCM</name>
<keyword evidence="2" id="KW-1185">Reference proteome</keyword>
<comment type="caution">
    <text evidence="1">The sequence shown here is derived from an EMBL/GenBank/DDBJ whole genome shotgun (WGS) entry which is preliminary data.</text>
</comment>